<dbReference type="AlphaFoldDB" id="A0A2Z4RSN7"/>
<dbReference type="InterPro" id="IPR011006">
    <property type="entry name" value="CheY-like_superfamily"/>
</dbReference>
<dbReference type="Pfam" id="PF00072">
    <property type="entry name" value="Response_reg"/>
    <property type="match status" value="1"/>
</dbReference>
<dbReference type="SUPFAM" id="SSF47384">
    <property type="entry name" value="Homodimeric domain of signal transducing histidine kinase"/>
    <property type="match status" value="1"/>
</dbReference>
<evidence type="ECO:0000256" key="6">
    <source>
        <dbReference type="PROSITE-ProRule" id="PRU00169"/>
    </source>
</evidence>
<dbReference type="FunFam" id="3.30.565.10:FF:000010">
    <property type="entry name" value="Sensor histidine kinase RcsC"/>
    <property type="match status" value="1"/>
</dbReference>
<dbReference type="InterPro" id="IPR036890">
    <property type="entry name" value="HATPase_C_sf"/>
</dbReference>
<dbReference type="InterPro" id="IPR003661">
    <property type="entry name" value="HisK_dim/P_dom"/>
</dbReference>
<dbReference type="Gene3D" id="3.30.565.10">
    <property type="entry name" value="Histidine kinase-like ATPase, C-terminal domain"/>
    <property type="match status" value="1"/>
</dbReference>
<evidence type="ECO:0000259" key="8">
    <source>
        <dbReference type="PROSITE" id="PS50109"/>
    </source>
</evidence>
<evidence type="ECO:0000256" key="5">
    <source>
        <dbReference type="PROSITE-ProRule" id="PRU00110"/>
    </source>
</evidence>
<dbReference type="SUPFAM" id="SSF52172">
    <property type="entry name" value="CheY-like"/>
    <property type="match status" value="1"/>
</dbReference>
<dbReference type="PROSITE" id="PS50894">
    <property type="entry name" value="HPT"/>
    <property type="match status" value="1"/>
</dbReference>
<dbReference type="InterPro" id="IPR001789">
    <property type="entry name" value="Sig_transdc_resp-reg_receiver"/>
</dbReference>
<dbReference type="InterPro" id="IPR036097">
    <property type="entry name" value="HisK_dim/P_sf"/>
</dbReference>
<dbReference type="Proteomes" id="UP000250299">
    <property type="component" value="Chromosome"/>
</dbReference>
<dbReference type="GO" id="GO:0000155">
    <property type="term" value="F:phosphorelay sensor kinase activity"/>
    <property type="evidence" value="ECO:0007669"/>
    <property type="project" value="InterPro"/>
</dbReference>
<evidence type="ECO:0000256" key="4">
    <source>
        <dbReference type="ARBA" id="ARBA00023012"/>
    </source>
</evidence>
<dbReference type="CDD" id="cd16922">
    <property type="entry name" value="HATPase_EvgS-ArcB-TorS-like"/>
    <property type="match status" value="1"/>
</dbReference>
<keyword evidence="3 6" id="KW-0597">Phosphoprotein</keyword>
<organism evidence="11 12">
    <name type="scientific">Pseudomonas putida</name>
    <name type="common">Arthrobacter siderocapsulatus</name>
    <dbReference type="NCBI Taxonomy" id="303"/>
    <lineage>
        <taxon>Bacteria</taxon>
        <taxon>Pseudomonadati</taxon>
        <taxon>Pseudomonadota</taxon>
        <taxon>Gammaproteobacteria</taxon>
        <taxon>Pseudomonadales</taxon>
        <taxon>Pseudomonadaceae</taxon>
        <taxon>Pseudomonas</taxon>
    </lineage>
</organism>
<dbReference type="Gene3D" id="3.40.50.2300">
    <property type="match status" value="1"/>
</dbReference>
<dbReference type="CDD" id="cd17546">
    <property type="entry name" value="REC_hyHK_CKI1_RcsC-like"/>
    <property type="match status" value="1"/>
</dbReference>
<dbReference type="GO" id="GO:0005524">
    <property type="term" value="F:ATP binding"/>
    <property type="evidence" value="ECO:0007669"/>
    <property type="project" value="UniProtKB-KW"/>
</dbReference>
<dbReference type="PROSITE" id="PS50110">
    <property type="entry name" value="RESPONSE_REGULATORY"/>
    <property type="match status" value="1"/>
</dbReference>
<feature type="domain" description="Response regulatory" evidence="9">
    <location>
        <begin position="843"/>
        <end position="957"/>
    </location>
</feature>
<dbReference type="EC" id="2.7.13.3" evidence="2"/>
<dbReference type="Gene3D" id="1.10.287.130">
    <property type="match status" value="1"/>
</dbReference>
<keyword evidence="7" id="KW-0812">Transmembrane</keyword>
<evidence type="ECO:0000256" key="7">
    <source>
        <dbReference type="SAM" id="Phobius"/>
    </source>
</evidence>
<feature type="modified residue" description="Phosphohistidine" evidence="5">
    <location>
        <position position="1021"/>
    </location>
</feature>
<keyword evidence="7" id="KW-1133">Transmembrane helix</keyword>
<evidence type="ECO:0000259" key="9">
    <source>
        <dbReference type="PROSITE" id="PS50110"/>
    </source>
</evidence>
<dbReference type="CDD" id="cd00082">
    <property type="entry name" value="HisKA"/>
    <property type="match status" value="1"/>
</dbReference>
<gene>
    <name evidence="11" type="ORF">DKY63_31050</name>
</gene>
<dbReference type="InterPro" id="IPR008207">
    <property type="entry name" value="Sig_transdc_His_kin_Hpt_dom"/>
</dbReference>
<dbReference type="SUPFAM" id="SSF55874">
    <property type="entry name" value="ATPase domain of HSP90 chaperone/DNA topoisomerase II/histidine kinase"/>
    <property type="match status" value="1"/>
</dbReference>
<dbReference type="PANTHER" id="PTHR45339:SF5">
    <property type="entry name" value="HISTIDINE KINASE"/>
    <property type="match status" value="1"/>
</dbReference>
<dbReference type="OrthoDB" id="9770795at2"/>
<dbReference type="SMART" id="SM00388">
    <property type="entry name" value="HisKA"/>
    <property type="match status" value="1"/>
</dbReference>
<dbReference type="Pfam" id="PF00512">
    <property type="entry name" value="HisKA"/>
    <property type="match status" value="1"/>
</dbReference>
<feature type="modified residue" description="4-aspartylphosphate" evidence="6">
    <location>
        <position position="892"/>
    </location>
</feature>
<dbReference type="SMART" id="SM00448">
    <property type="entry name" value="REC"/>
    <property type="match status" value="1"/>
</dbReference>
<evidence type="ECO:0000256" key="3">
    <source>
        <dbReference type="ARBA" id="ARBA00022553"/>
    </source>
</evidence>
<evidence type="ECO:0000313" key="12">
    <source>
        <dbReference type="Proteomes" id="UP000250299"/>
    </source>
</evidence>
<dbReference type="GO" id="GO:0005886">
    <property type="term" value="C:plasma membrane"/>
    <property type="evidence" value="ECO:0007669"/>
    <property type="project" value="UniProtKB-SubCell"/>
</dbReference>
<evidence type="ECO:0000259" key="10">
    <source>
        <dbReference type="PROSITE" id="PS50894"/>
    </source>
</evidence>
<dbReference type="Pfam" id="PF01627">
    <property type="entry name" value="Hpt"/>
    <property type="match status" value="1"/>
</dbReference>
<dbReference type="Gene3D" id="1.20.120.160">
    <property type="entry name" value="HPT domain"/>
    <property type="match status" value="1"/>
</dbReference>
<dbReference type="SMART" id="SM00387">
    <property type="entry name" value="HATPase_c"/>
    <property type="match status" value="1"/>
</dbReference>
<feature type="domain" description="HPt" evidence="10">
    <location>
        <begin position="982"/>
        <end position="1073"/>
    </location>
</feature>
<keyword evidence="4" id="KW-0902">Two-component regulatory system</keyword>
<dbReference type="PRINTS" id="PR00344">
    <property type="entry name" value="BCTRLSENSOR"/>
</dbReference>
<name>A0A2Z4RSN7_PSEPU</name>
<dbReference type="SUPFAM" id="SSF47226">
    <property type="entry name" value="Histidine-containing phosphotransfer domain, HPT domain"/>
    <property type="match status" value="1"/>
</dbReference>
<sequence>MKADTLFGSLARSSMLLSTGLLLSLGLVFLLVVTNIRAVALLLDSEQEKANSHFAHVMDNVREQEGFLQAIAARFAAPTDELSRAPASLSQTLQLSETGMRIVDVTESTFSLPFTITLPDGQSEQAQSSVLTLGWHLTSYYSWFWAQSNFLSPQVFVFSPESAGSIAVPAIGRFRNDYLLTRQNYSTITGDLARQTMKDRARLEDFKVHWTRPGLKRPDVDLQVVAFVAGPLPPRQIRRDSGMDHLVVASLFDLGQLSESTPGSDLPFHGRFTLIAPDGEALTGQLEMPVQPAGFSWSANGLVISTVNDSIGNEHWAAQYFVDYGALARWVALPVLRLLGLSLLLFFCFRWLYHLYRTRIVMPARHAQAQLVESQAFNQAIIESAPAGLVVVRQSDGKVVIENPRAQKNPAVSQAIVKTLRKPGVSVDGDACMALQGRYYLVSYSSTRYQEQDVLLCAYSDVTEHQQRTVALYQAKRAADKANEAKTIFLATMSHEIRTPLYGVLGTLELLGLTALDKRQHEYLHTMQTSSSTVLQIISDVLDVAKIEAGQLTLEPVFFSPLDLIEDVVCAHIAVARSRGLQIYACIDPDIPDRLQGDEVKIGQILNNLLSNAIKFTHIGRVVLRCRVLKDDGPELTLEFQVADTGIGITPEQQTHIFQPFYQAHTSNLISGTGLGLSICSRFVEMMGGAITVISEQGLGSSFTVSLPFARPDTSRTSAGDIALNGRQVQVRAPVRELADNVCAWLSRWGASATVISARPNGLLSDVLLVDVLGGSELPLSWNGSRLVCDYEGPQVPEVDEGVFRVSAHHIRAIAAGVQMAADGAGSRRSPPTGDTLSMLNLHVLVAEDNLINQAILKEQLEALGCSVVVAGNGLQAVQIWEQDRFDVVLSDVNMPVLNGYELARTIRAKDGDLPIIGITANALRDEGERCQAAGMNAWMVKPLSLADLLGSLAPLKGANNTDNTLLVSCAPLMEQEASRPAIVLSDAMRRLFHSTMEKDMEAIRSAVAKGAQADAVQVLHSVSGALAVVRADELSTLFGQLEHKVRGQAFDPALIAEIDLALTRLCDVLKSI</sequence>
<accession>A0A2Z4RSN7</accession>
<dbReference type="Pfam" id="PF02518">
    <property type="entry name" value="HATPase_c"/>
    <property type="match status" value="1"/>
</dbReference>
<feature type="transmembrane region" description="Helical" evidence="7">
    <location>
        <begin position="330"/>
        <end position="353"/>
    </location>
</feature>
<feature type="domain" description="Histidine kinase" evidence="8">
    <location>
        <begin position="492"/>
        <end position="711"/>
    </location>
</feature>
<dbReference type="InterPro" id="IPR036641">
    <property type="entry name" value="HPT_dom_sf"/>
</dbReference>
<protein>
    <recommendedName>
        <fullName evidence="2">histidine kinase</fullName>
        <ecNumber evidence="2">2.7.13.3</ecNumber>
    </recommendedName>
</protein>
<evidence type="ECO:0000256" key="2">
    <source>
        <dbReference type="ARBA" id="ARBA00012438"/>
    </source>
</evidence>
<dbReference type="PROSITE" id="PS50109">
    <property type="entry name" value="HIS_KIN"/>
    <property type="match status" value="1"/>
</dbReference>
<dbReference type="EMBL" id="CP029693">
    <property type="protein sequence ID" value="AWY44110.1"/>
    <property type="molecule type" value="Genomic_DNA"/>
</dbReference>
<comment type="catalytic activity">
    <reaction evidence="1">
        <text>ATP + protein L-histidine = ADP + protein N-phospho-L-histidine.</text>
        <dbReference type="EC" id="2.7.13.3"/>
    </reaction>
</comment>
<evidence type="ECO:0000256" key="1">
    <source>
        <dbReference type="ARBA" id="ARBA00000085"/>
    </source>
</evidence>
<dbReference type="PANTHER" id="PTHR45339">
    <property type="entry name" value="HYBRID SIGNAL TRANSDUCTION HISTIDINE KINASE J"/>
    <property type="match status" value="1"/>
</dbReference>
<dbReference type="InterPro" id="IPR004358">
    <property type="entry name" value="Sig_transdc_His_kin-like_C"/>
</dbReference>
<dbReference type="InterPro" id="IPR003594">
    <property type="entry name" value="HATPase_dom"/>
</dbReference>
<proteinExistence type="predicted"/>
<dbReference type="InterPro" id="IPR005467">
    <property type="entry name" value="His_kinase_dom"/>
</dbReference>
<reference evidence="11 12" key="1">
    <citation type="submission" date="2018-05" db="EMBL/GenBank/DDBJ databases">
        <title>Whole genome sequence of Pseudomonas putida JBC17.</title>
        <authorList>
            <person name="Lee Y.H."/>
            <person name="David K."/>
        </authorList>
    </citation>
    <scope>NUCLEOTIDE SEQUENCE [LARGE SCALE GENOMIC DNA]</scope>
    <source>
        <strain evidence="11 12">JBC17</strain>
    </source>
</reference>
<keyword evidence="7" id="KW-0472">Membrane</keyword>
<evidence type="ECO:0000313" key="11">
    <source>
        <dbReference type="EMBL" id="AWY44110.1"/>
    </source>
</evidence>